<accession>A0A2I1DHV5</accession>
<comment type="caution">
    <text evidence="2">The sequence shown here is derived from an EMBL/GenBank/DDBJ whole genome shotgun (WGS) entry which is preliminary data.</text>
</comment>
<dbReference type="OrthoDB" id="9157369at2"/>
<protein>
    <submittedName>
        <fullName evidence="2">Mobilization protein</fullName>
    </submittedName>
</protein>
<evidence type="ECO:0000256" key="1">
    <source>
        <dbReference type="SAM" id="MobiDB-lite"/>
    </source>
</evidence>
<proteinExistence type="predicted"/>
<gene>
    <name evidence="2" type="ORF">B1757_14820</name>
</gene>
<dbReference type="RefSeq" id="WP_075323802.1">
    <property type="nucleotide sequence ID" value="NZ_MXAV01000061.1"/>
</dbReference>
<evidence type="ECO:0000313" key="2">
    <source>
        <dbReference type="EMBL" id="PKY09456.1"/>
    </source>
</evidence>
<reference evidence="2 3" key="1">
    <citation type="submission" date="2017-03" db="EMBL/GenBank/DDBJ databases">
        <title>Draft genime sequence of the acidophilic sulfur-oxidizing bacterium Acidithiobacillus sp. SH, isolated from seawater.</title>
        <authorList>
            <person name="Sharmin S."/>
            <person name="Tokuhisa M."/>
            <person name="Kanao T."/>
            <person name="Kamimura K."/>
        </authorList>
    </citation>
    <scope>NUCLEOTIDE SEQUENCE [LARGE SCALE GENOMIC DNA]</scope>
    <source>
        <strain evidence="2 3">SH</strain>
    </source>
</reference>
<feature type="region of interest" description="Disordered" evidence="1">
    <location>
        <begin position="19"/>
        <end position="38"/>
    </location>
</feature>
<organism evidence="2 3">
    <name type="scientific">Acidithiobacillus marinus</name>
    <dbReference type="NCBI Taxonomy" id="187490"/>
    <lineage>
        <taxon>Bacteria</taxon>
        <taxon>Pseudomonadati</taxon>
        <taxon>Pseudomonadota</taxon>
        <taxon>Acidithiobacillia</taxon>
        <taxon>Acidithiobacillales</taxon>
        <taxon>Acidithiobacillaceae</taxon>
        <taxon>Acidithiobacillus</taxon>
    </lineage>
</organism>
<keyword evidence="3" id="KW-1185">Reference proteome</keyword>
<dbReference type="EMBL" id="MXAV01000061">
    <property type="protein sequence ID" value="PKY09456.1"/>
    <property type="molecule type" value="Genomic_DNA"/>
</dbReference>
<name>A0A2I1DHV5_9PROT</name>
<dbReference type="Proteomes" id="UP000234329">
    <property type="component" value="Unassembled WGS sequence"/>
</dbReference>
<sequence>MTTIEERIAKLEAKLKQEKAKKQQIEARKRSIEAKKKRSADTRRKILVGAAILAKVERGEWPHDKFMALMEAALTRADDRALFDLPVRPENSQGGQ</sequence>
<dbReference type="InParanoid" id="A0A2I1DHV5"/>
<evidence type="ECO:0000313" key="3">
    <source>
        <dbReference type="Proteomes" id="UP000234329"/>
    </source>
</evidence>
<dbReference type="AlphaFoldDB" id="A0A2I1DHV5"/>